<dbReference type="AlphaFoldDB" id="A0AAW5BX11"/>
<dbReference type="Proteomes" id="UP001299608">
    <property type="component" value="Unassembled WGS sequence"/>
</dbReference>
<evidence type="ECO:0000256" key="9">
    <source>
        <dbReference type="ARBA" id="ARBA00022833"/>
    </source>
</evidence>
<gene>
    <name evidence="11" type="primary">allB</name>
    <name evidence="11" type="ORF">L0N08_25195</name>
</gene>
<comment type="subunit">
    <text evidence="5">Homotetramer.</text>
</comment>
<dbReference type="GO" id="GO:0008270">
    <property type="term" value="F:zinc ion binding"/>
    <property type="evidence" value="ECO:0007669"/>
    <property type="project" value="InterPro"/>
</dbReference>
<proteinExistence type="inferred from homology"/>
<evidence type="ECO:0000256" key="6">
    <source>
        <dbReference type="ARBA" id="ARBA00012863"/>
    </source>
</evidence>
<dbReference type="Gene3D" id="3.20.20.140">
    <property type="entry name" value="Metal-dependent hydrolases"/>
    <property type="match status" value="1"/>
</dbReference>
<evidence type="ECO:0000313" key="11">
    <source>
        <dbReference type="EMBL" id="MCG4748715.1"/>
    </source>
</evidence>
<dbReference type="InterPro" id="IPR032466">
    <property type="entry name" value="Metal_Hydrolase"/>
</dbReference>
<dbReference type="InterPro" id="IPR050138">
    <property type="entry name" value="DHOase/Allantoinase_Hydrolase"/>
</dbReference>
<comment type="similarity">
    <text evidence="4">Belongs to the metallo-dependent hydrolases superfamily. Allantoinase family.</text>
</comment>
<name>A0AAW5BX11_9FIRM</name>
<dbReference type="SUPFAM" id="SSF51338">
    <property type="entry name" value="Composite domain of metallo-dependent hydrolases"/>
    <property type="match status" value="1"/>
</dbReference>
<evidence type="ECO:0000313" key="12">
    <source>
        <dbReference type="Proteomes" id="UP001299608"/>
    </source>
</evidence>
<dbReference type="PANTHER" id="PTHR43668">
    <property type="entry name" value="ALLANTOINASE"/>
    <property type="match status" value="1"/>
</dbReference>
<dbReference type="EMBL" id="JAKNGE010000042">
    <property type="protein sequence ID" value="MCG4748715.1"/>
    <property type="molecule type" value="Genomic_DNA"/>
</dbReference>
<dbReference type="InterPro" id="IPR017593">
    <property type="entry name" value="Allantoinase"/>
</dbReference>
<comment type="similarity">
    <text evidence="3">Belongs to the metallo-dependent hydrolases superfamily. Hydantoinase/dihydropyrimidinase family.</text>
</comment>
<evidence type="ECO:0000256" key="7">
    <source>
        <dbReference type="ARBA" id="ARBA00022723"/>
    </source>
</evidence>
<dbReference type="GO" id="GO:0005737">
    <property type="term" value="C:cytoplasm"/>
    <property type="evidence" value="ECO:0007669"/>
    <property type="project" value="TreeGrafter"/>
</dbReference>
<dbReference type="FunFam" id="3.20.20.140:FF:000174">
    <property type="entry name" value="Dihydropyrimidinase-related protein 2"/>
    <property type="match status" value="1"/>
</dbReference>
<evidence type="ECO:0000256" key="3">
    <source>
        <dbReference type="ARBA" id="ARBA00008829"/>
    </source>
</evidence>
<evidence type="ECO:0000256" key="2">
    <source>
        <dbReference type="ARBA" id="ARBA00004968"/>
    </source>
</evidence>
<dbReference type="SUPFAM" id="SSF51556">
    <property type="entry name" value="Metallo-dependent hydrolases"/>
    <property type="match status" value="1"/>
</dbReference>
<dbReference type="GeneID" id="97208809"/>
<keyword evidence="8 11" id="KW-0378">Hydrolase</keyword>
<evidence type="ECO:0000256" key="5">
    <source>
        <dbReference type="ARBA" id="ARBA00011881"/>
    </source>
</evidence>
<keyword evidence="9" id="KW-0862">Zinc</keyword>
<dbReference type="Gene3D" id="2.30.40.10">
    <property type="entry name" value="Urease, subunit C, domain 1"/>
    <property type="match status" value="1"/>
</dbReference>
<dbReference type="Pfam" id="PF01979">
    <property type="entry name" value="Amidohydro_1"/>
    <property type="match status" value="1"/>
</dbReference>
<comment type="caution">
    <text evidence="11">The sequence shown here is derived from an EMBL/GenBank/DDBJ whole genome shotgun (WGS) entry which is preliminary data.</text>
</comment>
<comment type="cofactor">
    <cofactor evidence="1">
        <name>Zn(2+)</name>
        <dbReference type="ChEBI" id="CHEBI:29105"/>
    </cofactor>
</comment>
<organism evidence="11 12">
    <name type="scientific">Enterocloster aldenensis</name>
    <dbReference type="NCBI Taxonomy" id="358742"/>
    <lineage>
        <taxon>Bacteria</taxon>
        <taxon>Bacillati</taxon>
        <taxon>Bacillota</taxon>
        <taxon>Clostridia</taxon>
        <taxon>Lachnospirales</taxon>
        <taxon>Lachnospiraceae</taxon>
        <taxon>Enterocloster</taxon>
    </lineage>
</organism>
<dbReference type="GO" id="GO:0050897">
    <property type="term" value="F:cobalt ion binding"/>
    <property type="evidence" value="ECO:0007669"/>
    <property type="project" value="InterPro"/>
</dbReference>
<reference evidence="11" key="1">
    <citation type="submission" date="2022-01" db="EMBL/GenBank/DDBJ databases">
        <title>Collection of gut derived symbiotic bacterial strains cultured from healthy donors.</title>
        <authorList>
            <person name="Lin H."/>
            <person name="Kohout C."/>
            <person name="Waligurski E."/>
            <person name="Pamer E.G."/>
        </authorList>
    </citation>
    <scope>NUCLEOTIDE SEQUENCE</scope>
    <source>
        <strain evidence="11">DFI.6.55</strain>
    </source>
</reference>
<evidence type="ECO:0000256" key="4">
    <source>
        <dbReference type="ARBA" id="ARBA00010368"/>
    </source>
</evidence>
<comment type="pathway">
    <text evidence="2">Nitrogen metabolism; (S)-allantoin degradation; allantoate from (S)-allantoin: step 1/1.</text>
</comment>
<sequence>MIQNKQLICNGRVVLPNRVEDVSLLVEDGRITALLEKGSDYSGDCEIIDASGKIVMPGMIDTHNHMGDPGPANFREDWYCGSCSAASGGITTICDMPLPSEPSTIDRESLALKKQTAGSRSVVDFALWGGLIPDSIKDMREMHDLGCVGFKGFMCFSTKVYPRITDGYLVEGMRESASFHGLVALHAENAEVADFGCRHYSEIHCQDEACFDDARPWWTEFDAIQRAVLFARMTGSRLLVCHTTITQGAEFIKNQKKEGAPVFVETCPHYLIFDRNILRDKKSFAKCTPPFRSRENVEKMWDYVKDGTIDVLGSDHGPYTDEEKVMQHDFWKEYCGFGCNDVMLAAMISEGVNKRGLSWTRLAELTSQNAARLLGLYPRKGNLMPGADADFIFIDPDEKWVYDGTRSFSKTKSDKGPYHGMELKGRVTDTFVRGKRVYGNGRILCDAGYGRYIRSEG</sequence>
<dbReference type="GO" id="GO:0006145">
    <property type="term" value="P:purine nucleobase catabolic process"/>
    <property type="evidence" value="ECO:0007669"/>
    <property type="project" value="TreeGrafter"/>
</dbReference>
<protein>
    <recommendedName>
        <fullName evidence="6">allantoinase</fullName>
        <ecNumber evidence="6">3.5.2.5</ecNumber>
    </recommendedName>
</protein>
<dbReference type="GO" id="GO:0004038">
    <property type="term" value="F:allantoinase activity"/>
    <property type="evidence" value="ECO:0007669"/>
    <property type="project" value="UniProtKB-EC"/>
</dbReference>
<dbReference type="GO" id="GO:0000256">
    <property type="term" value="P:allantoin catabolic process"/>
    <property type="evidence" value="ECO:0007669"/>
    <property type="project" value="InterPro"/>
</dbReference>
<dbReference type="NCBIfam" id="TIGR03178">
    <property type="entry name" value="allantoinase"/>
    <property type="match status" value="1"/>
</dbReference>
<evidence type="ECO:0000256" key="1">
    <source>
        <dbReference type="ARBA" id="ARBA00001947"/>
    </source>
</evidence>
<accession>A0AAW5BX11</accession>
<dbReference type="InterPro" id="IPR006680">
    <property type="entry name" value="Amidohydro-rel"/>
</dbReference>
<dbReference type="InterPro" id="IPR011059">
    <property type="entry name" value="Metal-dep_hydrolase_composite"/>
</dbReference>
<dbReference type="RefSeq" id="WP_118712765.1">
    <property type="nucleotide sequence ID" value="NZ_BAABZL010000001.1"/>
</dbReference>
<evidence type="ECO:0000256" key="8">
    <source>
        <dbReference type="ARBA" id="ARBA00022801"/>
    </source>
</evidence>
<dbReference type="PANTHER" id="PTHR43668:SF2">
    <property type="entry name" value="ALLANTOINASE"/>
    <property type="match status" value="1"/>
</dbReference>
<feature type="domain" description="Amidohydrolase-related" evidence="10">
    <location>
        <begin position="54"/>
        <end position="437"/>
    </location>
</feature>
<keyword evidence="7" id="KW-0479">Metal-binding</keyword>
<evidence type="ECO:0000259" key="10">
    <source>
        <dbReference type="Pfam" id="PF01979"/>
    </source>
</evidence>
<dbReference type="EC" id="3.5.2.5" evidence="6"/>